<protein>
    <submittedName>
        <fullName evidence="5">Uncharacterized protein</fullName>
    </submittedName>
</protein>
<organism evidence="5 6">
    <name type="scientific">Cochliobolus carbonum (strain 26-R-13)</name>
    <name type="common">Maize leaf spot fungus</name>
    <name type="synonym">Bipolaris zeicola</name>
    <dbReference type="NCBI Taxonomy" id="930089"/>
    <lineage>
        <taxon>Eukaryota</taxon>
        <taxon>Fungi</taxon>
        <taxon>Dikarya</taxon>
        <taxon>Ascomycota</taxon>
        <taxon>Pezizomycotina</taxon>
        <taxon>Dothideomycetes</taxon>
        <taxon>Pleosporomycetidae</taxon>
        <taxon>Pleosporales</taxon>
        <taxon>Pleosporineae</taxon>
        <taxon>Pleosporaceae</taxon>
        <taxon>Bipolaris</taxon>
    </lineage>
</organism>
<dbReference type="PANTHER" id="PTHR10039">
    <property type="entry name" value="AMELOGENIN"/>
    <property type="match status" value="1"/>
</dbReference>
<dbReference type="Proteomes" id="UP000053841">
    <property type="component" value="Unassembled WGS sequence"/>
</dbReference>
<dbReference type="HOGENOM" id="CLU_002406_0_0_1"/>
<dbReference type="Pfam" id="PF24883">
    <property type="entry name" value="NPHP3_N"/>
    <property type="match status" value="1"/>
</dbReference>
<feature type="compositionally biased region" description="Low complexity" evidence="2">
    <location>
        <begin position="1239"/>
        <end position="1257"/>
    </location>
</feature>
<reference evidence="5 6" key="1">
    <citation type="journal article" date="2013" name="PLoS Genet.">
        <title>Comparative genome structure, secondary metabolite, and effector coding capacity across Cochliobolus pathogens.</title>
        <authorList>
            <person name="Condon B.J."/>
            <person name="Leng Y."/>
            <person name="Wu D."/>
            <person name="Bushley K.E."/>
            <person name="Ohm R.A."/>
            <person name="Otillar R."/>
            <person name="Martin J."/>
            <person name="Schackwitz W."/>
            <person name="Grimwood J."/>
            <person name="MohdZainudin N."/>
            <person name="Xue C."/>
            <person name="Wang R."/>
            <person name="Manning V.A."/>
            <person name="Dhillon B."/>
            <person name="Tu Z.J."/>
            <person name="Steffenson B.J."/>
            <person name="Salamov A."/>
            <person name="Sun H."/>
            <person name="Lowry S."/>
            <person name="LaButti K."/>
            <person name="Han J."/>
            <person name="Copeland A."/>
            <person name="Lindquist E."/>
            <person name="Barry K."/>
            <person name="Schmutz J."/>
            <person name="Baker S.E."/>
            <person name="Ciuffetti L.M."/>
            <person name="Grigoriev I.V."/>
            <person name="Zhong S."/>
            <person name="Turgeon B.G."/>
        </authorList>
    </citation>
    <scope>NUCLEOTIDE SEQUENCE [LARGE SCALE GENOMIC DNA]</scope>
    <source>
        <strain evidence="5 6">26-R-13</strain>
    </source>
</reference>
<evidence type="ECO:0000256" key="2">
    <source>
        <dbReference type="SAM" id="MobiDB-lite"/>
    </source>
</evidence>
<dbReference type="Pfam" id="PF24809">
    <property type="entry name" value="DUF7708"/>
    <property type="match status" value="1"/>
</dbReference>
<dbReference type="EMBL" id="KI964564">
    <property type="protein sequence ID" value="EUC36253.1"/>
    <property type="molecule type" value="Genomic_DNA"/>
</dbReference>
<dbReference type="Gene3D" id="3.40.50.300">
    <property type="entry name" value="P-loop containing nucleotide triphosphate hydrolases"/>
    <property type="match status" value="1"/>
</dbReference>
<feature type="region of interest" description="Disordered" evidence="2">
    <location>
        <begin position="1091"/>
        <end position="1151"/>
    </location>
</feature>
<dbReference type="PANTHER" id="PTHR10039:SF14">
    <property type="entry name" value="NACHT DOMAIN-CONTAINING PROTEIN"/>
    <property type="match status" value="1"/>
</dbReference>
<evidence type="ECO:0000259" key="3">
    <source>
        <dbReference type="Pfam" id="PF24809"/>
    </source>
</evidence>
<evidence type="ECO:0000313" key="6">
    <source>
        <dbReference type="Proteomes" id="UP000053841"/>
    </source>
</evidence>
<feature type="compositionally biased region" description="Polar residues" evidence="2">
    <location>
        <begin position="1135"/>
        <end position="1151"/>
    </location>
</feature>
<feature type="domain" description="Nephrocystin 3-like N-terminal" evidence="4">
    <location>
        <begin position="256"/>
        <end position="417"/>
    </location>
</feature>
<evidence type="ECO:0000313" key="5">
    <source>
        <dbReference type="EMBL" id="EUC36253.1"/>
    </source>
</evidence>
<dbReference type="SUPFAM" id="SSF52540">
    <property type="entry name" value="P-loop containing nucleoside triphosphate hydrolases"/>
    <property type="match status" value="1"/>
</dbReference>
<dbReference type="InterPro" id="IPR056884">
    <property type="entry name" value="NPHP3-like_N"/>
</dbReference>
<proteinExistence type="predicted"/>
<keyword evidence="1" id="KW-0677">Repeat</keyword>
<dbReference type="KEGG" id="bze:COCCADRAFT_23993"/>
<sequence length="1274" mass="145385">MAAPSAQATVTLQDAFERFASTVTPEDRRIFHNTQLKDVQEEVMRIERQLRARRMQKNMARLDPFLQGMEHYSKVVEVLCNGTPYLAWIWAPVKLMLTIAVDSISAFEKLIEAYGKIADMLPRLDRLNHALADDHNFQNVLALVYSDIVEFHRRAYKFVRRKSWAIFFSSMWDGFESRFNGILKNLAYHGGLVEKEAAAAEISEAVRRSKADDEKWEQQEREWNAAKIQKVLAWFGTNETLQADILERYMGDYLPGSCEWFVQHKETQLWLGDSAKNPLLWLCGKPGAGKFMICSSVVQHAEANAVHVFYYFCIFFGSHSDSPSRLLRSIISQVIQKHQDLAIYVHDVYFTSHPMPTKKALLDLLPELLQGLGSVRLVIDGVDEWISRDQKELLKDLVELVSPAHSTHSCKIMIVSRETMDISRSLRKKEKMVTKISLSNTNESFAVTRAIANFVDSKLSDLPDHFDELDPDASILVHVKETLRMFLWVSPVLKSLDTVYSPEELRKIVDDLPSDLENLFDQIFIRLCGAPGARNYGGVPGVMSWICFAWRPLHKSELLHALSIFPYNSSSQVQSIPVASILDHCKPFIEELPDSTIVPVHFSVKEYFIRSQTPHIVLAISAAVDISSACAIIITRGLNLLRFESNSLEHLAQVASGNYRLLPYAIEFWIGHCSQYASGRGRLGMEQQFQDLLTQMHETHQNCWHALGRTVNQVEARDKTNDSNPDERLQLFSGMEIYQLMADILHTRLLASKLDGDSSSCKSRPSTVPHHEAAHQLTMQFSDIETYFINNDQTLFSQLSQKYESAIVHLLAQHEVEGISPALLRAFQESYASTAFFCRFPHCDRLSLGFPTTKLRYEHEAIHIQRVYCQTASCQYSRIGFAKRTALNAHTRKHNDFWGSFLNLGSDSNSWNRDFHLSQRFYESQRQQQLLLQQHKQQNEQRRQQLEQRQQERKKAIQNMAISLMRTCSKETHQKFKNDVLSWPEAQKQQLLDQGVDPIFYRFQKHARVLYYKGSVDGMTEGVDASISKELPQDLSGEDEVVLGRDLLSLPDINIDGEEHSFYKEDLEYDWANFDTIIRGGSQDFHAPNEAACDQVQDGSEKSQPSHLLREQSPDSSDYYLKRQPHQSVDLDENANPSSSHDPRTLSRSNTPLLNFDDVDFFDSSQWDRRIPQSTLVQDGELTHLGKHSFDSTSLPWPKDYSPHPLDQGPSSMLDLSSYSQLGSVHTKLPPISEMQDYKSPSATAVSTSTTKGGSTSNRSLEPSPSIRLYRLGQ</sequence>
<name>W6YF54_COCC2</name>
<gene>
    <name evidence="5" type="ORF">COCCADRAFT_23993</name>
</gene>
<dbReference type="InterPro" id="IPR027417">
    <property type="entry name" value="P-loop_NTPase"/>
</dbReference>
<feature type="region of interest" description="Disordered" evidence="2">
    <location>
        <begin position="1228"/>
        <end position="1274"/>
    </location>
</feature>
<evidence type="ECO:0000259" key="4">
    <source>
        <dbReference type="Pfam" id="PF24883"/>
    </source>
</evidence>
<dbReference type="GeneID" id="19145522"/>
<keyword evidence="6" id="KW-1185">Reference proteome</keyword>
<evidence type="ECO:0000256" key="1">
    <source>
        <dbReference type="ARBA" id="ARBA00022737"/>
    </source>
</evidence>
<feature type="domain" description="DUF7708" evidence="3">
    <location>
        <begin position="62"/>
        <end position="201"/>
    </location>
</feature>
<feature type="compositionally biased region" description="Basic and acidic residues" evidence="2">
    <location>
        <begin position="937"/>
        <end position="952"/>
    </location>
</feature>
<feature type="region of interest" description="Disordered" evidence="2">
    <location>
        <begin position="1192"/>
        <end position="1215"/>
    </location>
</feature>
<feature type="region of interest" description="Disordered" evidence="2">
    <location>
        <begin position="932"/>
        <end position="952"/>
    </location>
</feature>
<dbReference type="AlphaFoldDB" id="W6YF54"/>
<dbReference type="InterPro" id="IPR056125">
    <property type="entry name" value="DUF7708"/>
</dbReference>
<dbReference type="RefSeq" id="XP_007709471.1">
    <property type="nucleotide sequence ID" value="XM_007711281.1"/>
</dbReference>
<accession>W6YF54</accession>
<dbReference type="OrthoDB" id="7464126at2759"/>
<dbReference type="eggNOG" id="ENOG502R2Y4">
    <property type="taxonomic scope" value="Eukaryota"/>
</dbReference>